<organism evidence="5">
    <name type="scientific">Palpitomonas bilix</name>
    <dbReference type="NCBI Taxonomy" id="652834"/>
    <lineage>
        <taxon>Eukaryota</taxon>
        <taxon>Eukaryota incertae sedis</taxon>
    </lineage>
</organism>
<keyword evidence="1" id="KW-0677">Repeat</keyword>
<feature type="repeat" description="ANK" evidence="3">
    <location>
        <begin position="135"/>
        <end position="167"/>
    </location>
</feature>
<evidence type="ECO:0000256" key="1">
    <source>
        <dbReference type="ARBA" id="ARBA00022737"/>
    </source>
</evidence>
<dbReference type="Pfam" id="PF13676">
    <property type="entry name" value="TIR_2"/>
    <property type="match status" value="1"/>
</dbReference>
<dbReference type="SMART" id="SM00248">
    <property type="entry name" value="ANK"/>
    <property type="match status" value="4"/>
</dbReference>
<dbReference type="PANTHER" id="PTHR24126">
    <property type="entry name" value="ANKYRIN REPEAT, PH AND SEC7 DOMAIN CONTAINING PROTEIN SECG-RELATED"/>
    <property type="match status" value="1"/>
</dbReference>
<evidence type="ECO:0000256" key="2">
    <source>
        <dbReference type="ARBA" id="ARBA00023043"/>
    </source>
</evidence>
<evidence type="ECO:0000313" key="5">
    <source>
        <dbReference type="EMBL" id="CAE0241757.1"/>
    </source>
</evidence>
<protein>
    <recommendedName>
        <fullName evidence="4">TIR domain-containing protein</fullName>
    </recommendedName>
</protein>
<dbReference type="AlphaFoldDB" id="A0A7S3CZB8"/>
<evidence type="ECO:0000256" key="3">
    <source>
        <dbReference type="PROSITE-ProRule" id="PRU00023"/>
    </source>
</evidence>
<accession>A0A7S3CZB8</accession>
<dbReference type="InterPro" id="IPR002110">
    <property type="entry name" value="Ankyrin_rpt"/>
</dbReference>
<evidence type="ECO:0000259" key="4">
    <source>
        <dbReference type="Pfam" id="PF13676"/>
    </source>
</evidence>
<dbReference type="SUPFAM" id="SSF48403">
    <property type="entry name" value="Ankyrin repeat"/>
    <property type="match status" value="1"/>
</dbReference>
<dbReference type="PROSITE" id="PS50297">
    <property type="entry name" value="ANK_REP_REGION"/>
    <property type="match status" value="3"/>
</dbReference>
<feature type="repeat" description="ANK" evidence="3">
    <location>
        <begin position="35"/>
        <end position="67"/>
    </location>
</feature>
<dbReference type="InterPro" id="IPR035897">
    <property type="entry name" value="Toll_tir_struct_dom_sf"/>
</dbReference>
<dbReference type="SUPFAM" id="SSF52200">
    <property type="entry name" value="Toll/Interleukin receptor TIR domain"/>
    <property type="match status" value="1"/>
</dbReference>
<name>A0A7S3CZB8_9EUKA</name>
<dbReference type="GO" id="GO:0007165">
    <property type="term" value="P:signal transduction"/>
    <property type="evidence" value="ECO:0007669"/>
    <property type="project" value="InterPro"/>
</dbReference>
<keyword evidence="2 3" id="KW-0040">ANK repeat</keyword>
<dbReference type="Gene3D" id="1.25.40.20">
    <property type="entry name" value="Ankyrin repeat-containing domain"/>
    <property type="match status" value="1"/>
</dbReference>
<dbReference type="Gene3D" id="3.40.50.10140">
    <property type="entry name" value="Toll/interleukin-1 receptor homology (TIR) domain"/>
    <property type="match status" value="1"/>
</dbReference>
<dbReference type="EMBL" id="HBIB01006327">
    <property type="protein sequence ID" value="CAE0241757.1"/>
    <property type="molecule type" value="Transcribed_RNA"/>
</dbReference>
<dbReference type="InterPro" id="IPR000157">
    <property type="entry name" value="TIR_dom"/>
</dbReference>
<gene>
    <name evidence="5" type="ORF">PBIL07802_LOCUS3919</name>
</gene>
<dbReference type="PANTHER" id="PTHR24126:SF14">
    <property type="entry name" value="ANK_REP_REGION DOMAIN-CONTAINING PROTEIN"/>
    <property type="match status" value="1"/>
</dbReference>
<sequence>MVLPPLCADINNGFFANARNNISLLDRPNDERDNFGNTPLHYSVKRKNMGLIDMLLNKNANINELNENKETPLFLSCSQGSYDIFEGLLERGADWLQENGDFKSPLMAACESGELRIVKHLVDNYGLPVDGGRDGGSRPIFYAAVQGHNHIVNFLLERGARAIAEEDEMKVGDERVPVMRLIHENLSGEHAQSVITVLTRPPAGAAGAGRGAAERARPEEAADGTFSFEKPYVFLSYRSTERKRVVAIANQLREEFGIQVWLDIERIKPGLGESWMSQIGKGVRMCKAIIGCWSSEWMDSHNCRTEWLNCYNRANSREGMTREDLFAIVVGAWDFQLDDEMSLATWGNAVQFVDVQKAHIGSPEFEENVRKVGEKVAARMEYWENEN</sequence>
<dbReference type="PROSITE" id="PS50088">
    <property type="entry name" value="ANK_REPEAT"/>
    <property type="match status" value="3"/>
</dbReference>
<reference evidence="5" key="1">
    <citation type="submission" date="2021-01" db="EMBL/GenBank/DDBJ databases">
        <authorList>
            <person name="Corre E."/>
            <person name="Pelletier E."/>
            <person name="Niang G."/>
            <person name="Scheremetjew M."/>
            <person name="Finn R."/>
            <person name="Kale V."/>
            <person name="Holt S."/>
            <person name="Cochrane G."/>
            <person name="Meng A."/>
            <person name="Brown T."/>
            <person name="Cohen L."/>
        </authorList>
    </citation>
    <scope>NUCLEOTIDE SEQUENCE</scope>
    <source>
        <strain evidence="5">NIES-2562</strain>
    </source>
</reference>
<feature type="repeat" description="ANK" evidence="3">
    <location>
        <begin position="68"/>
        <end position="100"/>
    </location>
</feature>
<proteinExistence type="predicted"/>
<feature type="domain" description="TIR" evidence="4">
    <location>
        <begin position="233"/>
        <end position="358"/>
    </location>
</feature>
<dbReference type="Pfam" id="PF12796">
    <property type="entry name" value="Ank_2"/>
    <property type="match status" value="2"/>
</dbReference>
<dbReference type="InterPro" id="IPR036770">
    <property type="entry name" value="Ankyrin_rpt-contain_sf"/>
</dbReference>